<dbReference type="Pfam" id="PF07963">
    <property type="entry name" value="N_methyl"/>
    <property type="match status" value="1"/>
</dbReference>
<dbReference type="GO" id="GO:0030420">
    <property type="term" value="P:establishment of competence for transformation"/>
    <property type="evidence" value="ECO:0007669"/>
    <property type="project" value="UniProtKB-KW"/>
</dbReference>
<keyword evidence="3" id="KW-1133">Transmembrane helix</keyword>
<evidence type="ECO:0000256" key="1">
    <source>
        <dbReference type="ARBA" id="ARBA00004241"/>
    </source>
</evidence>
<dbReference type="NCBIfam" id="TIGR02532">
    <property type="entry name" value="IV_pilin_GFxxxE"/>
    <property type="match status" value="1"/>
</dbReference>
<protein>
    <recommendedName>
        <fullName evidence="6">Prepilin-type N-terminal cleavage/methylation domain-containing protein</fullName>
    </recommendedName>
</protein>
<comment type="caution">
    <text evidence="4">The sequence shown here is derived from an EMBL/GenBank/DDBJ whole genome shotgun (WGS) entry which is preliminary data.</text>
</comment>
<dbReference type="Gene3D" id="3.30.700.10">
    <property type="entry name" value="Glycoprotein, Type 4 Pilin"/>
    <property type="match status" value="1"/>
</dbReference>
<evidence type="ECO:0000313" key="4">
    <source>
        <dbReference type="EMBL" id="OEF98059.1"/>
    </source>
</evidence>
<dbReference type="AlphaFoldDB" id="A0A1D2YSW0"/>
<dbReference type="GO" id="GO:0009986">
    <property type="term" value="C:cell surface"/>
    <property type="evidence" value="ECO:0007669"/>
    <property type="project" value="UniProtKB-SubCell"/>
</dbReference>
<dbReference type="EMBL" id="MIJF01000056">
    <property type="protein sequence ID" value="OEF98059.1"/>
    <property type="molecule type" value="Genomic_DNA"/>
</dbReference>
<keyword evidence="3" id="KW-0472">Membrane</keyword>
<accession>A0A1D2YSW0</accession>
<keyword evidence="2" id="KW-0178">Competence</keyword>
<keyword evidence="3" id="KW-0812">Transmembrane</keyword>
<gene>
    <name evidence="4" type="ORF">BHF71_03290</name>
</gene>
<reference evidence="4 5" key="1">
    <citation type="submission" date="2016-09" db="EMBL/GenBank/DDBJ databases">
        <title>Draft genome sequence for the type strain of Vulcanibacillus modesticaldus BR, a strictly anaerobic, moderately thermophilic, and nitrate-reducing bacterium from deep sea-hydrothermal vents of the Mid-Atlantic Ridge.</title>
        <authorList>
            <person name="Abin C.A."/>
            <person name="Hollibaugh J.T."/>
        </authorList>
    </citation>
    <scope>NUCLEOTIDE SEQUENCE [LARGE SCALE GENOMIC DNA]</scope>
    <source>
        <strain evidence="4 5">BR</strain>
    </source>
</reference>
<organism evidence="4 5">
    <name type="scientific">Vulcanibacillus modesticaldus</name>
    <dbReference type="NCBI Taxonomy" id="337097"/>
    <lineage>
        <taxon>Bacteria</taxon>
        <taxon>Bacillati</taxon>
        <taxon>Bacillota</taxon>
        <taxon>Bacilli</taxon>
        <taxon>Bacillales</taxon>
        <taxon>Bacillaceae</taxon>
        <taxon>Vulcanibacillus</taxon>
    </lineage>
</organism>
<dbReference type="RefSeq" id="WP_069657359.1">
    <property type="nucleotide sequence ID" value="NZ_MIJF01000056.1"/>
</dbReference>
<proteinExistence type="predicted"/>
<feature type="transmembrane region" description="Helical" evidence="3">
    <location>
        <begin position="20"/>
        <end position="39"/>
    </location>
</feature>
<comment type="subcellular location">
    <subcellularLocation>
        <location evidence="1">Cell surface</location>
    </subcellularLocation>
</comment>
<dbReference type="OrthoDB" id="2168776at2"/>
<keyword evidence="5" id="KW-1185">Reference proteome</keyword>
<evidence type="ECO:0000313" key="5">
    <source>
        <dbReference type="Proteomes" id="UP000243739"/>
    </source>
</evidence>
<evidence type="ECO:0000256" key="2">
    <source>
        <dbReference type="ARBA" id="ARBA00023287"/>
    </source>
</evidence>
<evidence type="ECO:0000256" key="3">
    <source>
        <dbReference type="SAM" id="Phobius"/>
    </source>
</evidence>
<evidence type="ECO:0008006" key="6">
    <source>
        <dbReference type="Google" id="ProtNLM"/>
    </source>
</evidence>
<dbReference type="SUPFAM" id="SSF54523">
    <property type="entry name" value="Pili subunits"/>
    <property type="match status" value="1"/>
</dbReference>
<dbReference type="PROSITE" id="PS00409">
    <property type="entry name" value="PROKAR_NTER_METHYL"/>
    <property type="match status" value="1"/>
</dbReference>
<dbReference type="InterPro" id="IPR045584">
    <property type="entry name" value="Pilin-like"/>
</dbReference>
<name>A0A1D2YSW0_9BACI</name>
<dbReference type="STRING" id="337097.BHF71_03290"/>
<sequence length="123" mass="13568">MRKTVHKHLSNQRGVTLVELLAVIVILGILASVAVPVVLNQIENASSEAEDASGEIILDAAQRYFIMTPSDDDVTVGELITAKYLKNLPDGYETDDYISRDEPNIIYEDGNANDTKYQSKITN</sequence>
<dbReference type="Proteomes" id="UP000243739">
    <property type="component" value="Unassembled WGS sequence"/>
</dbReference>
<dbReference type="InterPro" id="IPR012902">
    <property type="entry name" value="N_methyl_site"/>
</dbReference>